<reference evidence="1 2" key="1">
    <citation type="submission" date="2016-10" db="EMBL/GenBank/DDBJ databases">
        <authorList>
            <person name="de Groot N.N."/>
        </authorList>
    </citation>
    <scope>NUCLEOTIDE SEQUENCE [LARGE SCALE GENOMIC DNA]</scope>
    <source>
        <strain evidence="1 2">DSM 12272</strain>
    </source>
</reference>
<proteinExistence type="predicted"/>
<keyword evidence="2" id="KW-1185">Reference proteome</keyword>
<protein>
    <submittedName>
        <fullName evidence="1">Uncharacterized protein</fullName>
    </submittedName>
</protein>
<dbReference type="STRING" id="94869.SAMN04488529_101832"/>
<dbReference type="OrthoDB" id="1722540at2"/>
<dbReference type="Pfam" id="PF18937">
    <property type="entry name" value="DUF5685"/>
    <property type="match status" value="1"/>
</dbReference>
<evidence type="ECO:0000313" key="2">
    <source>
        <dbReference type="Proteomes" id="UP000198597"/>
    </source>
</evidence>
<accession>A0A1H0NHA0</accession>
<dbReference type="EMBL" id="FNJM01000001">
    <property type="protein sequence ID" value="SDO92147.1"/>
    <property type="molecule type" value="Genomic_DNA"/>
</dbReference>
<dbReference type="Proteomes" id="UP000198597">
    <property type="component" value="Unassembled WGS sequence"/>
</dbReference>
<evidence type="ECO:0000313" key="1">
    <source>
        <dbReference type="EMBL" id="SDO92147.1"/>
    </source>
</evidence>
<organism evidence="1 2">
    <name type="scientific">Clostridium gasigenes</name>
    <dbReference type="NCBI Taxonomy" id="94869"/>
    <lineage>
        <taxon>Bacteria</taxon>
        <taxon>Bacillati</taxon>
        <taxon>Bacillota</taxon>
        <taxon>Clostridia</taxon>
        <taxon>Eubacteriales</taxon>
        <taxon>Clostridiaceae</taxon>
        <taxon>Clostridium</taxon>
    </lineage>
</organism>
<dbReference type="RefSeq" id="WP_089966108.1">
    <property type="nucleotide sequence ID" value="NZ_FNJM01000001.1"/>
</dbReference>
<gene>
    <name evidence="1" type="ORF">SAMN04488529_101832</name>
</gene>
<name>A0A1H0NHA0_9CLOT</name>
<dbReference type="InterPro" id="IPR043740">
    <property type="entry name" value="DUF5685"/>
</dbReference>
<sequence length="308" mass="36150">MFGYVTPLKQELKIKDFNRFRSYYCGLCFHIKKDFGNIPRMTLNYDMTFLALLLDGLSLDEVEFDLKRCAPHPTSKKPVIINNKPLSYAAAMNVALVYYKILDDVQDDHTLYSRVQLLTLSPYKKKFDKSIIELNKLISIKLKDLSDLENNLSFSSIDEICHPFSEIVANILKCYPHKLIDDSKELRDNLYNLGYTLGKWIYLIDALDDLKANMEKKKFNPINFLYNDKNLSYIELKENIKERIEFTILNCSYNCVEYLSKLPIHRNIDLLNNTLELGMMDKYINVLNNTNENKRSDFKNESTRNIRN</sequence>
<dbReference type="AlphaFoldDB" id="A0A1H0NHA0"/>